<evidence type="ECO:0008006" key="3">
    <source>
        <dbReference type="Google" id="ProtNLM"/>
    </source>
</evidence>
<evidence type="ECO:0000313" key="1">
    <source>
        <dbReference type="EMBL" id="WJZ98435.1"/>
    </source>
</evidence>
<dbReference type="Proteomes" id="UP001227230">
    <property type="component" value="Chromosome 11"/>
</dbReference>
<accession>A0ABY9CW82</accession>
<dbReference type="PANTHER" id="PTHR47481:SF2">
    <property type="entry name" value="RETROTRANSPOSON GAG DOMAIN-CONTAINING PROTEIN"/>
    <property type="match status" value="1"/>
</dbReference>
<keyword evidence="2" id="KW-1185">Reference proteome</keyword>
<sequence length="264" mass="29361">MVDELDLAGQPLKPDDIITYVLARLGQEYDSLASTITSRSDPITLKGFYSLLLICETRIHHNNKSLPVTASVNIATKQPQQQNQFIFHTTSNFQQSHRGRDGYRGRGRGGRFTSHAQGPSNSIICQVCFKPGHTARKCYHRFNISYQDQQTPKNQPQAMVAAHYQYTDNEWHPDTRAILHLTNAMNNIHLQHEDYGSPDHIQVGNGAGINVQSAAPSPLHMASTSHPHTDLHIVSGSLARDATLSQHEDRLAPPLLSSPPCPQH</sequence>
<dbReference type="PANTHER" id="PTHR47481">
    <property type="match status" value="1"/>
</dbReference>
<protein>
    <recommendedName>
        <fullName evidence="3">CCHC-type domain-containing protein</fullName>
    </recommendedName>
</protein>
<evidence type="ECO:0000313" key="2">
    <source>
        <dbReference type="Proteomes" id="UP001227230"/>
    </source>
</evidence>
<reference evidence="1 2" key="1">
    <citation type="journal article" date="2023" name="Hortic Res">
        <title>The complete reference genome for grapevine (Vitis vinifera L.) genetics and breeding.</title>
        <authorList>
            <person name="Shi X."/>
            <person name="Cao S."/>
            <person name="Wang X."/>
            <person name="Huang S."/>
            <person name="Wang Y."/>
            <person name="Liu Z."/>
            <person name="Liu W."/>
            <person name="Leng X."/>
            <person name="Peng Y."/>
            <person name="Wang N."/>
            <person name="Wang Y."/>
            <person name="Ma Z."/>
            <person name="Xu X."/>
            <person name="Zhang F."/>
            <person name="Xue H."/>
            <person name="Zhong H."/>
            <person name="Wang Y."/>
            <person name="Zhang K."/>
            <person name="Velt A."/>
            <person name="Avia K."/>
            <person name="Holtgrawe D."/>
            <person name="Grimplet J."/>
            <person name="Matus J.T."/>
            <person name="Ware D."/>
            <person name="Wu X."/>
            <person name="Wang H."/>
            <person name="Liu C."/>
            <person name="Fang Y."/>
            <person name="Rustenholz C."/>
            <person name="Cheng Z."/>
            <person name="Xiao H."/>
            <person name="Zhou Y."/>
        </authorList>
    </citation>
    <scope>NUCLEOTIDE SEQUENCE [LARGE SCALE GENOMIC DNA]</scope>
    <source>
        <strain evidence="2">cv. Pinot noir / PN40024</strain>
        <tissue evidence="1">Leaf</tissue>
    </source>
</reference>
<gene>
    <name evidence="1" type="ORF">VitviT2T_016956</name>
</gene>
<organism evidence="1 2">
    <name type="scientific">Vitis vinifera</name>
    <name type="common">Grape</name>
    <dbReference type="NCBI Taxonomy" id="29760"/>
    <lineage>
        <taxon>Eukaryota</taxon>
        <taxon>Viridiplantae</taxon>
        <taxon>Streptophyta</taxon>
        <taxon>Embryophyta</taxon>
        <taxon>Tracheophyta</taxon>
        <taxon>Spermatophyta</taxon>
        <taxon>Magnoliopsida</taxon>
        <taxon>eudicotyledons</taxon>
        <taxon>Gunneridae</taxon>
        <taxon>Pentapetalae</taxon>
        <taxon>rosids</taxon>
        <taxon>Vitales</taxon>
        <taxon>Vitaceae</taxon>
        <taxon>Viteae</taxon>
        <taxon>Vitis</taxon>
    </lineage>
</organism>
<name>A0ABY9CW82_VITVI</name>
<dbReference type="EMBL" id="CP126658">
    <property type="protein sequence ID" value="WJZ98435.1"/>
    <property type="molecule type" value="Genomic_DNA"/>
</dbReference>
<proteinExistence type="predicted"/>